<dbReference type="GO" id="GO:0016020">
    <property type="term" value="C:membrane"/>
    <property type="evidence" value="ECO:0007669"/>
    <property type="project" value="UniProtKB-SubCell"/>
</dbReference>
<keyword evidence="3 7" id="KW-0812">Transmembrane</keyword>
<dbReference type="RefSeq" id="WP_183728658.1">
    <property type="nucleotide sequence ID" value="NZ_JACHID010000001.1"/>
</dbReference>
<keyword evidence="4" id="KW-0201">Cytochrome c-type biogenesis</keyword>
<evidence type="ECO:0000256" key="1">
    <source>
        <dbReference type="ARBA" id="ARBA00004141"/>
    </source>
</evidence>
<dbReference type="GO" id="GO:0017004">
    <property type="term" value="P:cytochrome complex assembly"/>
    <property type="evidence" value="ECO:0007669"/>
    <property type="project" value="UniProtKB-KW"/>
</dbReference>
<feature type="transmembrane region" description="Helical" evidence="7">
    <location>
        <begin position="164"/>
        <end position="188"/>
    </location>
</feature>
<comment type="subcellular location">
    <subcellularLocation>
        <location evidence="1">Membrane</location>
        <topology evidence="1">Multi-pass membrane protein</topology>
    </subcellularLocation>
</comment>
<dbReference type="PANTHER" id="PTHR31272">
    <property type="entry name" value="CYTOCHROME C-TYPE BIOGENESIS PROTEIN HI_1454-RELATED"/>
    <property type="match status" value="1"/>
</dbReference>
<evidence type="ECO:0000259" key="8">
    <source>
        <dbReference type="Pfam" id="PF02683"/>
    </source>
</evidence>
<feature type="transmembrane region" description="Helical" evidence="7">
    <location>
        <begin position="6"/>
        <end position="32"/>
    </location>
</feature>
<dbReference type="InterPro" id="IPR003834">
    <property type="entry name" value="Cyt_c_assmbl_TM_dom"/>
</dbReference>
<evidence type="ECO:0000313" key="9">
    <source>
        <dbReference type="EMBL" id="MBB5020946.1"/>
    </source>
</evidence>
<evidence type="ECO:0000256" key="4">
    <source>
        <dbReference type="ARBA" id="ARBA00022748"/>
    </source>
</evidence>
<dbReference type="AlphaFoldDB" id="A0A7W7Y2M5"/>
<proteinExistence type="inferred from homology"/>
<keyword evidence="5 7" id="KW-1133">Transmembrane helix</keyword>
<evidence type="ECO:0000313" key="10">
    <source>
        <dbReference type="Proteomes" id="UP000528322"/>
    </source>
</evidence>
<evidence type="ECO:0000256" key="2">
    <source>
        <dbReference type="ARBA" id="ARBA00006143"/>
    </source>
</evidence>
<feature type="transmembrane region" description="Helical" evidence="7">
    <location>
        <begin position="125"/>
        <end position="152"/>
    </location>
</feature>
<protein>
    <submittedName>
        <fullName evidence="9">Cytochrome c-type biogenesis protein</fullName>
    </submittedName>
</protein>
<comment type="caution">
    <text evidence="9">The sequence shown here is derived from an EMBL/GenBank/DDBJ whole genome shotgun (WGS) entry which is preliminary data.</text>
</comment>
<evidence type="ECO:0000256" key="6">
    <source>
        <dbReference type="ARBA" id="ARBA00023136"/>
    </source>
</evidence>
<keyword evidence="6 7" id="KW-0472">Membrane</keyword>
<dbReference type="PANTHER" id="PTHR31272:SF4">
    <property type="entry name" value="CYTOCHROME C-TYPE BIOGENESIS PROTEIN HI_1454-RELATED"/>
    <property type="match status" value="1"/>
</dbReference>
<feature type="domain" description="Cytochrome C biogenesis protein transmembrane" evidence="8">
    <location>
        <begin position="4"/>
        <end position="217"/>
    </location>
</feature>
<dbReference type="Pfam" id="PF02683">
    <property type="entry name" value="DsbD_TM"/>
    <property type="match status" value="1"/>
</dbReference>
<organism evidence="9 10">
    <name type="scientific">Desulfurispira natronophila</name>
    <dbReference type="NCBI Taxonomy" id="682562"/>
    <lineage>
        <taxon>Bacteria</taxon>
        <taxon>Pseudomonadati</taxon>
        <taxon>Chrysiogenota</taxon>
        <taxon>Chrysiogenia</taxon>
        <taxon>Chrysiogenales</taxon>
        <taxon>Chrysiogenaceae</taxon>
        <taxon>Desulfurispira</taxon>
    </lineage>
</organism>
<sequence>MDITLWTAFIAGFLAFVSPCLLPLIPGYLSFISGGAARLENNDFDRMQVFMRSIWFVLGFSTIFVLMGASATALGLVLLEHQAILARVAGVVIFLFGLHYARILPIKWLYYERRVHLKKVPTGPLGAVLMGFAFALGWTPCIGPILAAILTIAASRETIFDGMILLSFFSAGMGIPFILCTLLIGQFLKVLRHTGRTMRIVEIVSGLLLMGIGIMIFTGYMGYIAAWLMEVFPSLATI</sequence>
<gene>
    <name evidence="9" type="ORF">HNR37_000249</name>
</gene>
<evidence type="ECO:0000256" key="5">
    <source>
        <dbReference type="ARBA" id="ARBA00022989"/>
    </source>
</evidence>
<comment type="similarity">
    <text evidence="2">Belongs to the DsbD family.</text>
</comment>
<feature type="transmembrane region" description="Helical" evidence="7">
    <location>
        <begin position="84"/>
        <end position="104"/>
    </location>
</feature>
<dbReference type="InterPro" id="IPR051790">
    <property type="entry name" value="Cytochrome_c-biogenesis_DsbD"/>
</dbReference>
<dbReference type="Proteomes" id="UP000528322">
    <property type="component" value="Unassembled WGS sequence"/>
</dbReference>
<reference evidence="9 10" key="1">
    <citation type="submission" date="2020-08" db="EMBL/GenBank/DDBJ databases">
        <title>Genomic Encyclopedia of Type Strains, Phase IV (KMG-IV): sequencing the most valuable type-strain genomes for metagenomic binning, comparative biology and taxonomic classification.</title>
        <authorList>
            <person name="Goeker M."/>
        </authorList>
    </citation>
    <scope>NUCLEOTIDE SEQUENCE [LARGE SCALE GENOMIC DNA]</scope>
    <source>
        <strain evidence="9 10">DSM 22071</strain>
    </source>
</reference>
<feature type="transmembrane region" description="Helical" evidence="7">
    <location>
        <begin position="53"/>
        <end position="78"/>
    </location>
</feature>
<evidence type="ECO:0000256" key="7">
    <source>
        <dbReference type="SAM" id="Phobius"/>
    </source>
</evidence>
<evidence type="ECO:0000256" key="3">
    <source>
        <dbReference type="ARBA" id="ARBA00022692"/>
    </source>
</evidence>
<accession>A0A7W7Y2M5</accession>
<name>A0A7W7Y2M5_9BACT</name>
<dbReference type="EMBL" id="JACHID010000001">
    <property type="protein sequence ID" value="MBB5020946.1"/>
    <property type="molecule type" value="Genomic_DNA"/>
</dbReference>
<feature type="transmembrane region" description="Helical" evidence="7">
    <location>
        <begin position="200"/>
        <end position="225"/>
    </location>
</feature>
<keyword evidence="10" id="KW-1185">Reference proteome</keyword>